<evidence type="ECO:0000256" key="7">
    <source>
        <dbReference type="SAM" id="MobiDB-lite"/>
    </source>
</evidence>
<dbReference type="InterPro" id="IPR011701">
    <property type="entry name" value="MFS"/>
</dbReference>
<comment type="caution">
    <text evidence="10">The sequence shown here is derived from an EMBL/GenBank/DDBJ whole genome shotgun (WGS) entry which is preliminary data.</text>
</comment>
<dbReference type="EMBL" id="SEYY01006691">
    <property type="protein sequence ID" value="KAB7502806.1"/>
    <property type="molecule type" value="Genomic_DNA"/>
</dbReference>
<dbReference type="FunFam" id="1.20.1250.20:FF:000423">
    <property type="entry name" value="Putative inorganic phosphate cotransporter-like Protein"/>
    <property type="match status" value="1"/>
</dbReference>
<evidence type="ECO:0000256" key="2">
    <source>
        <dbReference type="ARBA" id="ARBA00022448"/>
    </source>
</evidence>
<dbReference type="GO" id="GO:0016020">
    <property type="term" value="C:membrane"/>
    <property type="evidence" value="ECO:0007669"/>
    <property type="project" value="UniProtKB-SubCell"/>
</dbReference>
<dbReference type="InterPro" id="IPR036259">
    <property type="entry name" value="MFS_trans_sf"/>
</dbReference>
<proteinExistence type="predicted"/>
<feature type="transmembrane region" description="Helical" evidence="8">
    <location>
        <begin position="244"/>
        <end position="262"/>
    </location>
</feature>
<dbReference type="Proteomes" id="UP000326759">
    <property type="component" value="Unassembled WGS sequence"/>
</dbReference>
<evidence type="ECO:0000256" key="1">
    <source>
        <dbReference type="ARBA" id="ARBA00004141"/>
    </source>
</evidence>
<feature type="transmembrane region" description="Helical" evidence="8">
    <location>
        <begin position="150"/>
        <end position="172"/>
    </location>
</feature>
<feature type="transmembrane region" description="Helical" evidence="8">
    <location>
        <begin position="322"/>
        <end position="339"/>
    </location>
</feature>
<dbReference type="PANTHER" id="PTHR11662:SF399">
    <property type="entry name" value="FI19708P1-RELATED"/>
    <property type="match status" value="1"/>
</dbReference>
<dbReference type="Gene3D" id="1.20.1250.20">
    <property type="entry name" value="MFS general substrate transporter like domains"/>
    <property type="match status" value="2"/>
</dbReference>
<sequence length="411" mass="45104">MRVNLSVAIVAMVKKSHEESLTNENSTLESCPMGQNSNSNNSDNISSNVVGEFSWNEKTQGFILGSFYYSYGLANVIGGRTADYFESRMLVGVATLASAILTLLTPMASRLGAGFLITIRVLEGCSQGVIFPAMNKLITRWYTTEERSKFTGIIFAGMDFGCVLTFPISGWLCESEFLGGWPSVFYVFGGLSIIWCLFWFTLIRDDPKKHPRISAEELKYILEGSPNTEQKHPVPWSSIFGSKYFWATVIAQTGLNFGYFVMLSELPTYFANILHIPINNNGLLTAMPSLAAWIFSMIYSFAVDKAIKSEYLTILSVRRLSVAISGYGPMLCLIGMCFVNCNVGGAFAVLILSGAFMSAAYCGSFSSHSDLSPRYAGTLMGLATAFGAINTCLENCVHNVCDNIWNNSDDL</sequence>
<keyword evidence="4" id="KW-0769">Symport</keyword>
<keyword evidence="2" id="KW-0813">Transport</keyword>
<accession>A0A5N5T878</accession>
<protein>
    <submittedName>
        <fullName evidence="10">Putative inorganic phosphate cotransporter</fullName>
    </submittedName>
</protein>
<feature type="transmembrane region" description="Helical" evidence="8">
    <location>
        <begin position="89"/>
        <end position="109"/>
    </location>
</feature>
<evidence type="ECO:0000256" key="4">
    <source>
        <dbReference type="ARBA" id="ARBA00022847"/>
    </source>
</evidence>
<dbReference type="PROSITE" id="PS50850">
    <property type="entry name" value="MFS"/>
    <property type="match status" value="1"/>
</dbReference>
<evidence type="ECO:0000256" key="6">
    <source>
        <dbReference type="ARBA" id="ARBA00023136"/>
    </source>
</evidence>
<feature type="transmembrane region" description="Helical" evidence="8">
    <location>
        <begin position="345"/>
        <end position="365"/>
    </location>
</feature>
<dbReference type="GO" id="GO:0015293">
    <property type="term" value="F:symporter activity"/>
    <property type="evidence" value="ECO:0007669"/>
    <property type="project" value="UniProtKB-KW"/>
</dbReference>
<reference evidence="10 11" key="1">
    <citation type="journal article" date="2019" name="PLoS Biol.">
        <title>Sex chromosomes control vertical transmission of feminizing Wolbachia symbionts in an isopod.</title>
        <authorList>
            <person name="Becking T."/>
            <person name="Chebbi M.A."/>
            <person name="Giraud I."/>
            <person name="Moumen B."/>
            <person name="Laverre T."/>
            <person name="Caubet Y."/>
            <person name="Peccoud J."/>
            <person name="Gilbert C."/>
            <person name="Cordaux R."/>
        </authorList>
    </citation>
    <scope>NUCLEOTIDE SEQUENCE [LARGE SCALE GENOMIC DNA]</scope>
    <source>
        <strain evidence="10">ANa2</strain>
        <tissue evidence="10">Whole body excluding digestive tract and cuticle</tissue>
    </source>
</reference>
<dbReference type="OrthoDB" id="2985014at2759"/>
<dbReference type="InterPro" id="IPR020846">
    <property type="entry name" value="MFS_dom"/>
</dbReference>
<evidence type="ECO:0000256" key="3">
    <source>
        <dbReference type="ARBA" id="ARBA00022692"/>
    </source>
</evidence>
<evidence type="ECO:0000313" key="10">
    <source>
        <dbReference type="EMBL" id="KAB7502806.1"/>
    </source>
</evidence>
<feature type="domain" description="Major facilitator superfamily (MFS) profile" evidence="9">
    <location>
        <begin position="1"/>
        <end position="411"/>
    </location>
</feature>
<dbReference type="InterPro" id="IPR050382">
    <property type="entry name" value="MFS_Na/Anion_cotransporter"/>
</dbReference>
<keyword evidence="11" id="KW-1185">Reference proteome</keyword>
<evidence type="ECO:0000256" key="8">
    <source>
        <dbReference type="SAM" id="Phobius"/>
    </source>
</evidence>
<dbReference type="GO" id="GO:0006820">
    <property type="term" value="P:monoatomic anion transport"/>
    <property type="evidence" value="ECO:0007669"/>
    <property type="project" value="TreeGrafter"/>
</dbReference>
<feature type="transmembrane region" description="Helical" evidence="8">
    <location>
        <begin position="184"/>
        <end position="203"/>
    </location>
</feature>
<dbReference type="SUPFAM" id="SSF103473">
    <property type="entry name" value="MFS general substrate transporter"/>
    <property type="match status" value="1"/>
</dbReference>
<dbReference type="FunFam" id="1.20.1250.20:FF:000003">
    <property type="entry name" value="Solute carrier family 17 member 3"/>
    <property type="match status" value="1"/>
</dbReference>
<dbReference type="AlphaFoldDB" id="A0A5N5T878"/>
<dbReference type="Pfam" id="PF07690">
    <property type="entry name" value="MFS_1"/>
    <property type="match status" value="1"/>
</dbReference>
<feature type="compositionally biased region" description="Polar residues" evidence="7">
    <location>
        <begin position="22"/>
        <end position="35"/>
    </location>
</feature>
<name>A0A5N5T878_9CRUS</name>
<evidence type="ECO:0000256" key="5">
    <source>
        <dbReference type="ARBA" id="ARBA00022989"/>
    </source>
</evidence>
<feature type="transmembrane region" description="Helical" evidence="8">
    <location>
        <begin position="282"/>
        <end position="302"/>
    </location>
</feature>
<feature type="region of interest" description="Disordered" evidence="7">
    <location>
        <begin position="20"/>
        <end position="42"/>
    </location>
</feature>
<keyword evidence="3 8" id="KW-0812">Transmembrane</keyword>
<gene>
    <name evidence="10" type="primary">Picot_0</name>
    <name evidence="10" type="ORF">Anas_11469</name>
</gene>
<keyword evidence="6 8" id="KW-0472">Membrane</keyword>
<organism evidence="10 11">
    <name type="scientific">Armadillidium nasatum</name>
    <dbReference type="NCBI Taxonomy" id="96803"/>
    <lineage>
        <taxon>Eukaryota</taxon>
        <taxon>Metazoa</taxon>
        <taxon>Ecdysozoa</taxon>
        <taxon>Arthropoda</taxon>
        <taxon>Crustacea</taxon>
        <taxon>Multicrustacea</taxon>
        <taxon>Malacostraca</taxon>
        <taxon>Eumalacostraca</taxon>
        <taxon>Peracarida</taxon>
        <taxon>Isopoda</taxon>
        <taxon>Oniscidea</taxon>
        <taxon>Crinocheta</taxon>
        <taxon>Armadillidiidae</taxon>
        <taxon>Armadillidium</taxon>
    </lineage>
</organism>
<feature type="transmembrane region" description="Helical" evidence="8">
    <location>
        <begin position="115"/>
        <end position="138"/>
    </location>
</feature>
<keyword evidence="5 8" id="KW-1133">Transmembrane helix</keyword>
<evidence type="ECO:0000259" key="9">
    <source>
        <dbReference type="PROSITE" id="PS50850"/>
    </source>
</evidence>
<dbReference type="PANTHER" id="PTHR11662">
    <property type="entry name" value="SOLUTE CARRIER FAMILY 17"/>
    <property type="match status" value="1"/>
</dbReference>
<comment type="subcellular location">
    <subcellularLocation>
        <location evidence="1">Membrane</location>
        <topology evidence="1">Multi-pass membrane protein</topology>
    </subcellularLocation>
</comment>
<evidence type="ECO:0000313" key="11">
    <source>
        <dbReference type="Proteomes" id="UP000326759"/>
    </source>
</evidence>